<reference evidence="1" key="2">
    <citation type="journal article" date="2014" name="ISME J.">
        <title>Microbial stratification in low pH oxic and suboxic macroscopic growths along an acid mine drainage.</title>
        <authorList>
            <person name="Mendez-Garcia C."/>
            <person name="Mesa V."/>
            <person name="Sprenger R.R."/>
            <person name="Richter M."/>
            <person name="Diez M.S."/>
            <person name="Solano J."/>
            <person name="Bargiela R."/>
            <person name="Golyshina O.V."/>
            <person name="Manteca A."/>
            <person name="Ramos J.L."/>
            <person name="Gallego J.R."/>
            <person name="Llorente I."/>
            <person name="Martins Dos Santos V.A."/>
            <person name="Jensen O.N."/>
            <person name="Pelaez A.I."/>
            <person name="Sanchez J."/>
            <person name="Ferrer M."/>
        </authorList>
    </citation>
    <scope>NUCLEOTIDE SEQUENCE</scope>
</reference>
<dbReference type="SUPFAM" id="SSF53822">
    <property type="entry name" value="Periplasmic binding protein-like I"/>
    <property type="match status" value="1"/>
</dbReference>
<evidence type="ECO:0000313" key="1">
    <source>
        <dbReference type="EMBL" id="EQD76330.1"/>
    </source>
</evidence>
<accession>T1D1M8</accession>
<dbReference type="EMBL" id="AUZY01001081">
    <property type="protein sequence ID" value="EQD76330.1"/>
    <property type="molecule type" value="Genomic_DNA"/>
</dbReference>
<sequence length="161" mass="16751">MGPTDFHKYFTSLITAPSQPTAAITAWNQAVKGVASQLPVSAKSAEANPFAITYYDGIIAVALAMVAAHSTNPVVFNKYIATVCNPGPGKTVVYNFAQGVKALNAGKQIQYFGATGLINFDQYHNSYGNQEAVTSSTSGNTVSLGTVTVKAIEAVSVKGVA</sequence>
<dbReference type="Gene3D" id="3.40.50.2300">
    <property type="match status" value="1"/>
</dbReference>
<comment type="caution">
    <text evidence="1">The sequence shown here is derived from an EMBL/GenBank/DDBJ whole genome shotgun (WGS) entry which is preliminary data.</text>
</comment>
<proteinExistence type="predicted"/>
<gene>
    <name evidence="1" type="ORF">B1B_01759</name>
</gene>
<dbReference type="InterPro" id="IPR028082">
    <property type="entry name" value="Peripla_BP_I"/>
</dbReference>
<name>T1D1M8_9ZZZZ</name>
<dbReference type="AlphaFoldDB" id="T1D1M8"/>
<reference evidence="1" key="1">
    <citation type="submission" date="2013-08" db="EMBL/GenBank/DDBJ databases">
        <authorList>
            <person name="Mendez C."/>
            <person name="Richter M."/>
            <person name="Ferrer M."/>
            <person name="Sanchez J."/>
        </authorList>
    </citation>
    <scope>NUCLEOTIDE SEQUENCE</scope>
</reference>
<organism evidence="1">
    <name type="scientific">mine drainage metagenome</name>
    <dbReference type="NCBI Taxonomy" id="410659"/>
    <lineage>
        <taxon>unclassified sequences</taxon>
        <taxon>metagenomes</taxon>
        <taxon>ecological metagenomes</taxon>
    </lineage>
</organism>
<keyword evidence="1" id="KW-0675">Receptor</keyword>
<protein>
    <submittedName>
        <fullName evidence="1">Extracellular ligand-binding receptor</fullName>
    </submittedName>
</protein>